<comment type="similarity">
    <text evidence="1">Belongs to the PPR family. P subfamily.</text>
</comment>
<dbReference type="PANTHER" id="PTHR46128:SF96">
    <property type="entry name" value="PENTACOTRIPEPTIDE-REPEAT REGION OF PRORP DOMAIN-CONTAINING PROTEIN"/>
    <property type="match status" value="1"/>
</dbReference>
<sequence length="234" mass="26371">MKCCFRYRQFEEGLKVFAEMRKKGYTYDAFAYCTVASMLLKTGRITETNEYLGYIITSGFSLDTVSFNTIVNLHCKEGHLDNAYKLLYEAEKAGLESDKYTHAILIDGLCRTGNFQEAQQQLNCMSMTSFDSNLVAWNSFINGLCKAGHLDYATQMFESMDAKDSVTYSIIVPGLCKARRFRAASKLLLSCIRGGMAILKSDKRIVIDGLCSCGLPQEARKVQSKIRLAKLLHY</sequence>
<dbReference type="EMBL" id="JACEIK010000231">
    <property type="protein sequence ID" value="MCD7452987.1"/>
    <property type="molecule type" value="Genomic_DNA"/>
</dbReference>
<evidence type="ECO:0008006" key="6">
    <source>
        <dbReference type="Google" id="ProtNLM"/>
    </source>
</evidence>
<dbReference type="Pfam" id="PF01535">
    <property type="entry name" value="PPR"/>
    <property type="match status" value="2"/>
</dbReference>
<dbReference type="Proteomes" id="UP000823775">
    <property type="component" value="Unassembled WGS sequence"/>
</dbReference>
<dbReference type="InterPro" id="IPR011990">
    <property type="entry name" value="TPR-like_helical_dom_sf"/>
</dbReference>
<evidence type="ECO:0000313" key="4">
    <source>
        <dbReference type="EMBL" id="MCD7452987.1"/>
    </source>
</evidence>
<feature type="repeat" description="PPR" evidence="3">
    <location>
        <begin position="98"/>
        <end position="132"/>
    </location>
</feature>
<dbReference type="PANTHER" id="PTHR46128">
    <property type="entry name" value="MITOCHONDRIAL GROUP I INTRON SPLICING FACTOR CCM1"/>
    <property type="match status" value="1"/>
</dbReference>
<proteinExistence type="inferred from homology"/>
<comment type="caution">
    <text evidence="4">The sequence shown here is derived from an EMBL/GenBank/DDBJ whole genome shotgun (WGS) entry which is preliminary data.</text>
</comment>
<dbReference type="InterPro" id="IPR050872">
    <property type="entry name" value="PPR_P_subfamily"/>
</dbReference>
<dbReference type="Pfam" id="PF13041">
    <property type="entry name" value="PPR_2"/>
    <property type="match status" value="2"/>
</dbReference>
<dbReference type="InterPro" id="IPR002885">
    <property type="entry name" value="PPR_rpt"/>
</dbReference>
<keyword evidence="2" id="KW-0677">Repeat</keyword>
<evidence type="ECO:0000313" key="5">
    <source>
        <dbReference type="Proteomes" id="UP000823775"/>
    </source>
</evidence>
<protein>
    <recommendedName>
        <fullName evidence="6">Pentatricopeptide repeat-containing protein</fullName>
    </recommendedName>
</protein>
<evidence type="ECO:0000256" key="2">
    <source>
        <dbReference type="ARBA" id="ARBA00022737"/>
    </source>
</evidence>
<dbReference type="NCBIfam" id="TIGR00756">
    <property type="entry name" value="PPR"/>
    <property type="match status" value="3"/>
</dbReference>
<accession>A0ABS8S226</accession>
<gene>
    <name evidence="4" type="ORF">HAX54_019046</name>
</gene>
<dbReference type="Gene3D" id="1.25.40.10">
    <property type="entry name" value="Tetratricopeptide repeat domain"/>
    <property type="match status" value="2"/>
</dbReference>
<evidence type="ECO:0000256" key="3">
    <source>
        <dbReference type="PROSITE-ProRule" id="PRU00708"/>
    </source>
</evidence>
<dbReference type="PROSITE" id="PS51375">
    <property type="entry name" value="PPR"/>
    <property type="match status" value="3"/>
</dbReference>
<reference evidence="4 5" key="1">
    <citation type="journal article" date="2021" name="BMC Genomics">
        <title>Datura genome reveals duplications of psychoactive alkaloid biosynthetic genes and high mutation rate following tissue culture.</title>
        <authorList>
            <person name="Rajewski A."/>
            <person name="Carter-House D."/>
            <person name="Stajich J."/>
            <person name="Litt A."/>
        </authorList>
    </citation>
    <scope>NUCLEOTIDE SEQUENCE [LARGE SCALE GENOMIC DNA]</scope>
    <source>
        <strain evidence="4">AR-01</strain>
    </source>
</reference>
<keyword evidence="5" id="KW-1185">Reference proteome</keyword>
<evidence type="ECO:0000256" key="1">
    <source>
        <dbReference type="ARBA" id="ARBA00007626"/>
    </source>
</evidence>
<organism evidence="4 5">
    <name type="scientific">Datura stramonium</name>
    <name type="common">Jimsonweed</name>
    <name type="synonym">Common thornapple</name>
    <dbReference type="NCBI Taxonomy" id="4076"/>
    <lineage>
        <taxon>Eukaryota</taxon>
        <taxon>Viridiplantae</taxon>
        <taxon>Streptophyta</taxon>
        <taxon>Embryophyta</taxon>
        <taxon>Tracheophyta</taxon>
        <taxon>Spermatophyta</taxon>
        <taxon>Magnoliopsida</taxon>
        <taxon>eudicotyledons</taxon>
        <taxon>Gunneridae</taxon>
        <taxon>Pentapetalae</taxon>
        <taxon>asterids</taxon>
        <taxon>lamiids</taxon>
        <taxon>Solanales</taxon>
        <taxon>Solanaceae</taxon>
        <taxon>Solanoideae</taxon>
        <taxon>Datureae</taxon>
        <taxon>Datura</taxon>
    </lineage>
</organism>
<feature type="repeat" description="PPR" evidence="3">
    <location>
        <begin position="63"/>
        <end position="97"/>
    </location>
</feature>
<feature type="repeat" description="PPR" evidence="3">
    <location>
        <begin position="133"/>
        <end position="167"/>
    </location>
</feature>
<name>A0ABS8S226_DATST</name>